<evidence type="ECO:0000256" key="1">
    <source>
        <dbReference type="SAM" id="Phobius"/>
    </source>
</evidence>
<feature type="transmembrane region" description="Helical" evidence="1">
    <location>
        <begin position="21"/>
        <end position="40"/>
    </location>
</feature>
<dbReference type="PANTHER" id="PTHR34714:SF3">
    <property type="match status" value="1"/>
</dbReference>
<dbReference type="InterPro" id="IPR036265">
    <property type="entry name" value="HIT-like_sf"/>
</dbReference>
<protein>
    <recommendedName>
        <fullName evidence="4">Galactose-1-phosphate uridylyltransferase</fullName>
    </recommendedName>
</protein>
<gene>
    <name evidence="2" type="ORF">PMEA_00004913</name>
</gene>
<evidence type="ECO:0008006" key="4">
    <source>
        <dbReference type="Google" id="ProtNLM"/>
    </source>
</evidence>
<evidence type="ECO:0000313" key="3">
    <source>
        <dbReference type="Proteomes" id="UP001159428"/>
    </source>
</evidence>
<name>A0AAU9WI28_9CNID</name>
<dbReference type="AlphaFoldDB" id="A0AAU9WI28"/>
<evidence type="ECO:0000313" key="2">
    <source>
        <dbReference type="EMBL" id="CAH3112003.1"/>
    </source>
</evidence>
<dbReference type="Gene3D" id="3.30.428.10">
    <property type="entry name" value="HIT-like"/>
    <property type="match status" value="1"/>
</dbReference>
<comment type="caution">
    <text evidence="2">The sequence shown here is derived from an EMBL/GenBank/DDBJ whole genome shotgun (WGS) entry which is preliminary data.</text>
</comment>
<dbReference type="EMBL" id="CALNXJ010000013">
    <property type="protein sequence ID" value="CAH3112003.1"/>
    <property type="molecule type" value="Genomic_DNA"/>
</dbReference>
<dbReference type="Proteomes" id="UP001159428">
    <property type="component" value="Unassembled WGS sequence"/>
</dbReference>
<organism evidence="2 3">
    <name type="scientific">Pocillopora meandrina</name>
    <dbReference type="NCBI Taxonomy" id="46732"/>
    <lineage>
        <taxon>Eukaryota</taxon>
        <taxon>Metazoa</taxon>
        <taxon>Cnidaria</taxon>
        <taxon>Anthozoa</taxon>
        <taxon>Hexacorallia</taxon>
        <taxon>Scleractinia</taxon>
        <taxon>Astrocoeniina</taxon>
        <taxon>Pocilloporidae</taxon>
        <taxon>Pocillopora</taxon>
    </lineage>
</organism>
<keyword evidence="1" id="KW-0812">Transmembrane</keyword>
<accession>A0AAU9WI28</accession>
<dbReference type="PANTHER" id="PTHR34714">
    <property type="entry name" value="EGF-LIKE DOMAIN-CONTAINING PROTEIN"/>
    <property type="match status" value="1"/>
</dbReference>
<keyword evidence="1" id="KW-1133">Transmembrane helix</keyword>
<dbReference type="SUPFAM" id="SSF54197">
    <property type="entry name" value="HIT-like"/>
    <property type="match status" value="1"/>
</dbReference>
<keyword evidence="1" id="KW-0472">Membrane</keyword>
<proteinExistence type="predicted"/>
<reference evidence="2 3" key="1">
    <citation type="submission" date="2022-05" db="EMBL/GenBank/DDBJ databases">
        <authorList>
            <consortium name="Genoscope - CEA"/>
            <person name="William W."/>
        </authorList>
    </citation>
    <scope>NUCLEOTIDE SEQUENCE [LARGE SCALE GENOMIC DNA]</scope>
</reference>
<keyword evidence="3" id="KW-1185">Reference proteome</keyword>
<sequence>MKISYSPIHTSHMVGHRRQKYLLYIGLILVILVVLILYYFGAKREPENLTVLGGSGSENLPAEISAIEPYDNSVKFDSQWLKKNCLQGFNVTEEVGNIGKLVDAWKNAPRRDCRDLFETFKDVYLVQDRSAPLVIPDTFAPKVLKWLGGKQELLKETTLQPITSVENLYTQESTVFNPLRAKRPGAGGGATEETKKYLAELIQSSAKECDFCTYKVNTAKDPFESVESKHSLSVSNTFKVEKFHSLIIWRRHNPLEINEEELLDAMETAQKWFHRAHQYDEQYTIPHIYLDILPRASASQVHPHFHVALARDHYYARWAHFQVSAMKYSANHDGENYFSALNRIHSALGLSVQYGNASVIASVTPAAPYEIYLFSKTPCKDLFQLLYYSIAALRDDMELYAMSAGMVFPKLGPLTDQSDLPAIIRLVYRGPAEARRADIDSLMLFGTVNVNVDPYTVIKSIKQSIAKRRPKPG</sequence>